<proteinExistence type="predicted"/>
<dbReference type="AlphaFoldDB" id="X1N761"/>
<sequence>VQMDPSIWGLIVASILFILFAAIMIWVERGRFKQKAEARQEAKKILESGRIDDIERFEYICRVLLISMTSSSKECP</sequence>
<organism evidence="2">
    <name type="scientific">marine sediment metagenome</name>
    <dbReference type="NCBI Taxonomy" id="412755"/>
    <lineage>
        <taxon>unclassified sequences</taxon>
        <taxon>metagenomes</taxon>
        <taxon>ecological metagenomes</taxon>
    </lineage>
</organism>
<accession>X1N761</accession>
<keyword evidence="1" id="KW-0472">Membrane</keyword>
<comment type="caution">
    <text evidence="2">The sequence shown here is derived from an EMBL/GenBank/DDBJ whole genome shotgun (WGS) entry which is preliminary data.</text>
</comment>
<feature type="non-terminal residue" evidence="2">
    <location>
        <position position="1"/>
    </location>
</feature>
<keyword evidence="1" id="KW-0812">Transmembrane</keyword>
<keyword evidence="1" id="KW-1133">Transmembrane helix</keyword>
<evidence type="ECO:0000256" key="1">
    <source>
        <dbReference type="SAM" id="Phobius"/>
    </source>
</evidence>
<feature type="transmembrane region" description="Helical" evidence="1">
    <location>
        <begin position="6"/>
        <end position="27"/>
    </location>
</feature>
<gene>
    <name evidence="2" type="ORF">S06H3_24612</name>
</gene>
<name>X1N761_9ZZZZ</name>
<protein>
    <submittedName>
        <fullName evidence="2">Uncharacterized protein</fullName>
    </submittedName>
</protein>
<reference evidence="2" key="1">
    <citation type="journal article" date="2014" name="Front. Microbiol.">
        <title>High frequency of phylogenetically diverse reductive dehalogenase-homologous genes in deep subseafloor sedimentary metagenomes.</title>
        <authorList>
            <person name="Kawai M."/>
            <person name="Futagami T."/>
            <person name="Toyoda A."/>
            <person name="Takaki Y."/>
            <person name="Nishi S."/>
            <person name="Hori S."/>
            <person name="Arai W."/>
            <person name="Tsubouchi T."/>
            <person name="Morono Y."/>
            <person name="Uchiyama I."/>
            <person name="Ito T."/>
            <person name="Fujiyama A."/>
            <person name="Inagaki F."/>
            <person name="Takami H."/>
        </authorList>
    </citation>
    <scope>NUCLEOTIDE SEQUENCE</scope>
    <source>
        <strain evidence="2">Expedition CK06-06</strain>
    </source>
</reference>
<evidence type="ECO:0000313" key="2">
    <source>
        <dbReference type="EMBL" id="GAI26051.1"/>
    </source>
</evidence>
<dbReference type="EMBL" id="BARV01013772">
    <property type="protein sequence ID" value="GAI26051.1"/>
    <property type="molecule type" value="Genomic_DNA"/>
</dbReference>